<accession>A0A6A6EB47</accession>
<organism evidence="6 7">
    <name type="scientific">Zopfia rhizophila CBS 207.26</name>
    <dbReference type="NCBI Taxonomy" id="1314779"/>
    <lineage>
        <taxon>Eukaryota</taxon>
        <taxon>Fungi</taxon>
        <taxon>Dikarya</taxon>
        <taxon>Ascomycota</taxon>
        <taxon>Pezizomycotina</taxon>
        <taxon>Dothideomycetes</taxon>
        <taxon>Dothideomycetes incertae sedis</taxon>
        <taxon>Zopfiaceae</taxon>
        <taxon>Zopfia</taxon>
    </lineage>
</organism>
<dbReference type="InterPro" id="IPR006913">
    <property type="entry name" value="CENP-V/GFA"/>
</dbReference>
<evidence type="ECO:0000313" key="7">
    <source>
        <dbReference type="Proteomes" id="UP000800200"/>
    </source>
</evidence>
<feature type="non-terminal residue" evidence="6">
    <location>
        <position position="124"/>
    </location>
</feature>
<dbReference type="OrthoDB" id="9985472at2759"/>
<keyword evidence="3" id="KW-0862">Zinc</keyword>
<gene>
    <name evidence="6" type="ORF">K469DRAFT_460729</name>
</gene>
<dbReference type="PANTHER" id="PTHR33337">
    <property type="entry name" value="GFA DOMAIN-CONTAINING PROTEIN"/>
    <property type="match status" value="1"/>
</dbReference>
<dbReference type="SUPFAM" id="SSF51316">
    <property type="entry name" value="Mss4-like"/>
    <property type="match status" value="1"/>
</dbReference>
<protein>
    <recommendedName>
        <fullName evidence="5">CENP-V/GFA domain-containing protein</fullName>
    </recommendedName>
</protein>
<keyword evidence="4" id="KW-0456">Lyase</keyword>
<dbReference type="Pfam" id="PF04828">
    <property type="entry name" value="GFA"/>
    <property type="match status" value="1"/>
</dbReference>
<evidence type="ECO:0000256" key="2">
    <source>
        <dbReference type="ARBA" id="ARBA00022723"/>
    </source>
</evidence>
<keyword evidence="7" id="KW-1185">Reference proteome</keyword>
<dbReference type="EMBL" id="ML994625">
    <property type="protein sequence ID" value="KAF2188022.1"/>
    <property type="molecule type" value="Genomic_DNA"/>
</dbReference>
<dbReference type="Gene3D" id="3.90.1590.10">
    <property type="entry name" value="glutathione-dependent formaldehyde- activating enzyme (gfa)"/>
    <property type="match status" value="1"/>
</dbReference>
<evidence type="ECO:0000313" key="6">
    <source>
        <dbReference type="EMBL" id="KAF2188022.1"/>
    </source>
</evidence>
<dbReference type="Proteomes" id="UP000800200">
    <property type="component" value="Unassembled WGS sequence"/>
</dbReference>
<feature type="domain" description="CENP-V/GFA" evidence="5">
    <location>
        <begin position="2"/>
        <end position="124"/>
    </location>
</feature>
<evidence type="ECO:0000259" key="5">
    <source>
        <dbReference type="PROSITE" id="PS51891"/>
    </source>
</evidence>
<sequence>AFAGRCICGSIKYEFKLPEGADLPKQSLCHCNYCKRMTGACFNRIILVPLPSITIVSGEPKKFTQLKDAPRGTFHFCAECGTQLYAVHDALPGHGVVRVGSLDRQAEFTDVGMHLNCENESTWL</sequence>
<dbReference type="PROSITE" id="PS51891">
    <property type="entry name" value="CENP_V_GFA"/>
    <property type="match status" value="1"/>
</dbReference>
<comment type="similarity">
    <text evidence="1">Belongs to the Gfa family.</text>
</comment>
<reference evidence="6" key="1">
    <citation type="journal article" date="2020" name="Stud. Mycol.">
        <title>101 Dothideomycetes genomes: a test case for predicting lifestyles and emergence of pathogens.</title>
        <authorList>
            <person name="Haridas S."/>
            <person name="Albert R."/>
            <person name="Binder M."/>
            <person name="Bloem J."/>
            <person name="Labutti K."/>
            <person name="Salamov A."/>
            <person name="Andreopoulos B."/>
            <person name="Baker S."/>
            <person name="Barry K."/>
            <person name="Bills G."/>
            <person name="Bluhm B."/>
            <person name="Cannon C."/>
            <person name="Castanera R."/>
            <person name="Culley D."/>
            <person name="Daum C."/>
            <person name="Ezra D."/>
            <person name="Gonzalez J."/>
            <person name="Henrissat B."/>
            <person name="Kuo A."/>
            <person name="Liang C."/>
            <person name="Lipzen A."/>
            <person name="Lutzoni F."/>
            <person name="Magnuson J."/>
            <person name="Mondo S."/>
            <person name="Nolan M."/>
            <person name="Ohm R."/>
            <person name="Pangilinan J."/>
            <person name="Park H.-J."/>
            <person name="Ramirez L."/>
            <person name="Alfaro M."/>
            <person name="Sun H."/>
            <person name="Tritt A."/>
            <person name="Yoshinaga Y."/>
            <person name="Zwiers L.-H."/>
            <person name="Turgeon B."/>
            <person name="Goodwin S."/>
            <person name="Spatafora J."/>
            <person name="Crous P."/>
            <person name="Grigoriev I."/>
        </authorList>
    </citation>
    <scope>NUCLEOTIDE SEQUENCE</scope>
    <source>
        <strain evidence="6">CBS 207.26</strain>
    </source>
</reference>
<evidence type="ECO:0000256" key="1">
    <source>
        <dbReference type="ARBA" id="ARBA00005495"/>
    </source>
</evidence>
<dbReference type="GO" id="GO:0016846">
    <property type="term" value="F:carbon-sulfur lyase activity"/>
    <property type="evidence" value="ECO:0007669"/>
    <property type="project" value="InterPro"/>
</dbReference>
<dbReference type="AlphaFoldDB" id="A0A6A6EB47"/>
<proteinExistence type="inferred from homology"/>
<dbReference type="InterPro" id="IPR011057">
    <property type="entry name" value="Mss4-like_sf"/>
</dbReference>
<name>A0A6A6EB47_9PEZI</name>
<evidence type="ECO:0000256" key="4">
    <source>
        <dbReference type="ARBA" id="ARBA00023239"/>
    </source>
</evidence>
<feature type="non-terminal residue" evidence="6">
    <location>
        <position position="1"/>
    </location>
</feature>
<keyword evidence="2" id="KW-0479">Metal-binding</keyword>
<dbReference type="GO" id="GO:0046872">
    <property type="term" value="F:metal ion binding"/>
    <property type="evidence" value="ECO:0007669"/>
    <property type="project" value="UniProtKB-KW"/>
</dbReference>
<evidence type="ECO:0000256" key="3">
    <source>
        <dbReference type="ARBA" id="ARBA00022833"/>
    </source>
</evidence>
<dbReference type="PANTHER" id="PTHR33337:SF40">
    <property type="entry name" value="CENP-V_GFA DOMAIN-CONTAINING PROTEIN-RELATED"/>
    <property type="match status" value="1"/>
</dbReference>